<reference evidence="3" key="1">
    <citation type="submission" date="2015-10" db="EMBL/GenBank/DDBJ databases">
        <title>Genome of Paenibacillus bovis sp. nov.</title>
        <authorList>
            <person name="Wu Z."/>
            <person name="Gao C."/>
            <person name="Liu Z."/>
            <person name="Zheng H."/>
        </authorList>
    </citation>
    <scope>NUCLEOTIDE SEQUENCE [LARGE SCALE GENOMIC DNA]</scope>
    <source>
        <strain evidence="3">BD3526</strain>
    </source>
</reference>
<evidence type="ECO:0000313" key="3">
    <source>
        <dbReference type="Proteomes" id="UP000078148"/>
    </source>
</evidence>
<dbReference type="KEGG" id="pbv:AR543_13820"/>
<dbReference type="GO" id="GO:0016747">
    <property type="term" value="F:acyltransferase activity, transferring groups other than amino-acyl groups"/>
    <property type="evidence" value="ECO:0007669"/>
    <property type="project" value="InterPro"/>
</dbReference>
<dbReference type="OrthoDB" id="2830399at2"/>
<dbReference type="AlphaFoldDB" id="A0A172ZI58"/>
<dbReference type="InterPro" id="IPR000182">
    <property type="entry name" value="GNAT_dom"/>
</dbReference>
<sequence length="188" mass="21594">MTLTLTTYHAWDQELWDQIRPIYTEAFVHGAKPEKILKAMLDRGIAFLHAGWDEGELVAMAVTGLSGPAEAQNLIIDYMAIRHDRRGRGEGKVFFGLLRDWAIEQHHIHAIIIEAEAEDTAENRERIVFWEKCGFIATDYVHHYIWIPETYRALVLPIAPGLVIHDDGQSLFRQITSFHEKSFLKSKA</sequence>
<dbReference type="InterPro" id="IPR016181">
    <property type="entry name" value="Acyl_CoA_acyltransferase"/>
</dbReference>
<dbReference type="Pfam" id="PF00583">
    <property type="entry name" value="Acetyltransf_1"/>
    <property type="match status" value="1"/>
</dbReference>
<feature type="domain" description="N-acetyltransferase" evidence="1">
    <location>
        <begin position="6"/>
        <end position="157"/>
    </location>
</feature>
<evidence type="ECO:0000313" key="2">
    <source>
        <dbReference type="EMBL" id="ANF96977.1"/>
    </source>
</evidence>
<dbReference type="EMBL" id="CP013023">
    <property type="protein sequence ID" value="ANF96977.1"/>
    <property type="molecule type" value="Genomic_DNA"/>
</dbReference>
<dbReference type="Proteomes" id="UP000078148">
    <property type="component" value="Chromosome"/>
</dbReference>
<dbReference type="SUPFAM" id="SSF55729">
    <property type="entry name" value="Acyl-CoA N-acyltransferases (Nat)"/>
    <property type="match status" value="1"/>
</dbReference>
<organism evidence="2 3">
    <name type="scientific">Paenibacillus bovis</name>
    <dbReference type="NCBI Taxonomy" id="1616788"/>
    <lineage>
        <taxon>Bacteria</taxon>
        <taxon>Bacillati</taxon>
        <taxon>Bacillota</taxon>
        <taxon>Bacilli</taxon>
        <taxon>Bacillales</taxon>
        <taxon>Paenibacillaceae</taxon>
        <taxon>Paenibacillus</taxon>
    </lineage>
</organism>
<dbReference type="RefSeq" id="WP_060535087.1">
    <property type="nucleotide sequence ID" value="NZ_CP013023.1"/>
</dbReference>
<gene>
    <name evidence="2" type="ORF">AR543_13820</name>
</gene>
<accession>A0A172ZI58</accession>
<keyword evidence="3" id="KW-1185">Reference proteome</keyword>
<dbReference type="PROSITE" id="PS51186">
    <property type="entry name" value="GNAT"/>
    <property type="match status" value="1"/>
</dbReference>
<evidence type="ECO:0000259" key="1">
    <source>
        <dbReference type="PROSITE" id="PS51186"/>
    </source>
</evidence>
<reference evidence="2 3" key="2">
    <citation type="journal article" date="2016" name="Int. J. Syst. Evol. Microbiol.">
        <title>Paenibacillus bovis sp. nov., isolated from raw yak (Bos grunniens) milk.</title>
        <authorList>
            <person name="Gao C."/>
            <person name="Han J."/>
            <person name="Liu Z."/>
            <person name="Xu X."/>
            <person name="Hang F."/>
            <person name="Wu Z."/>
        </authorList>
    </citation>
    <scope>NUCLEOTIDE SEQUENCE [LARGE SCALE GENOMIC DNA]</scope>
    <source>
        <strain evidence="2 3">BD3526</strain>
    </source>
</reference>
<dbReference type="Gene3D" id="3.40.630.30">
    <property type="match status" value="1"/>
</dbReference>
<name>A0A172ZI58_9BACL</name>
<proteinExistence type="predicted"/>
<protein>
    <recommendedName>
        <fullName evidence="1">N-acetyltransferase domain-containing protein</fullName>
    </recommendedName>
</protein>